<accession>A0A223HWV4</accession>
<reference evidence="1 2" key="1">
    <citation type="submission" date="2016-08" db="EMBL/GenBank/DDBJ databases">
        <title>A novel genetic cassette of butanologenic Thermoanaerobacterium thermosaccharolyticum that directly convert cellulose to butanol.</title>
        <authorList>
            <person name="Li T."/>
            <person name="He J."/>
        </authorList>
    </citation>
    <scope>NUCLEOTIDE SEQUENCE [LARGE SCALE GENOMIC DNA]</scope>
    <source>
        <strain evidence="1 2">TG57</strain>
    </source>
</reference>
<dbReference type="EMBL" id="CP016893">
    <property type="protein sequence ID" value="AST56775.1"/>
    <property type="molecule type" value="Genomic_DNA"/>
</dbReference>
<keyword evidence="1" id="KW-0687">Ribonucleoprotein</keyword>
<dbReference type="AlphaFoldDB" id="A0A223HWV4"/>
<organism evidence="1 2">
    <name type="scientific">Thermoanaerobacterium thermosaccharolyticum</name>
    <name type="common">Clostridium thermosaccharolyticum</name>
    <dbReference type="NCBI Taxonomy" id="1517"/>
    <lineage>
        <taxon>Bacteria</taxon>
        <taxon>Bacillati</taxon>
        <taxon>Bacillota</taxon>
        <taxon>Clostridia</taxon>
        <taxon>Thermoanaerobacterales</taxon>
        <taxon>Thermoanaerobacteraceae</taxon>
        <taxon>Thermoanaerobacterium</taxon>
    </lineage>
</organism>
<evidence type="ECO:0000313" key="2">
    <source>
        <dbReference type="Proteomes" id="UP000214975"/>
    </source>
</evidence>
<name>A0A223HWV4_THETR</name>
<keyword evidence="1" id="KW-0689">Ribosomal protein</keyword>
<dbReference type="Proteomes" id="UP000214975">
    <property type="component" value="Chromosome"/>
</dbReference>
<protein>
    <submittedName>
        <fullName evidence="1">50S ribosomal protein L31</fullName>
    </submittedName>
</protein>
<gene>
    <name evidence="1" type="ORF">Thert_00597</name>
</gene>
<evidence type="ECO:0000313" key="1">
    <source>
        <dbReference type="EMBL" id="AST56775.1"/>
    </source>
</evidence>
<proteinExistence type="predicted"/>
<dbReference type="GO" id="GO:0005840">
    <property type="term" value="C:ribosome"/>
    <property type="evidence" value="ECO:0007669"/>
    <property type="project" value="UniProtKB-KW"/>
</dbReference>
<sequence length="66" mass="7045">MNCLREIPGGIIRIRAPQAGHSTVNPEPAVGSSVTNRLPHAQFTFIEAIASTPFLKSQPLLMAGSF</sequence>